<gene>
    <name evidence="3" type="ORF">RHGRI_027235</name>
</gene>
<keyword evidence="4" id="KW-1185">Reference proteome</keyword>
<dbReference type="GO" id="GO:0003676">
    <property type="term" value="F:nucleic acid binding"/>
    <property type="evidence" value="ECO:0007669"/>
    <property type="project" value="InterPro"/>
</dbReference>
<dbReference type="GO" id="GO:0004523">
    <property type="term" value="F:RNA-DNA hybrid ribonuclease activity"/>
    <property type="evidence" value="ECO:0007669"/>
    <property type="project" value="InterPro"/>
</dbReference>
<evidence type="ECO:0000313" key="4">
    <source>
        <dbReference type="Proteomes" id="UP000823749"/>
    </source>
</evidence>
<dbReference type="AlphaFoldDB" id="A0AAV6IX43"/>
<feature type="domain" description="RNase H type-1" evidence="2">
    <location>
        <begin position="4"/>
        <end position="53"/>
    </location>
</feature>
<dbReference type="InterPro" id="IPR002156">
    <property type="entry name" value="RNaseH_domain"/>
</dbReference>
<accession>A0AAV6IX43</accession>
<dbReference type="Proteomes" id="UP000823749">
    <property type="component" value="Chromosome 9"/>
</dbReference>
<proteinExistence type="predicted"/>
<reference evidence="3" key="1">
    <citation type="submission" date="2020-08" db="EMBL/GenBank/DDBJ databases">
        <title>Plant Genome Project.</title>
        <authorList>
            <person name="Zhang R.-G."/>
        </authorList>
    </citation>
    <scope>NUCLEOTIDE SEQUENCE</scope>
    <source>
        <strain evidence="3">WSP0</strain>
        <tissue evidence="3">Leaf</tissue>
    </source>
</reference>
<dbReference type="Pfam" id="PF13456">
    <property type="entry name" value="RVT_3"/>
    <property type="match status" value="1"/>
</dbReference>
<evidence type="ECO:0000313" key="3">
    <source>
        <dbReference type="EMBL" id="KAG5532878.1"/>
    </source>
</evidence>
<evidence type="ECO:0000256" key="1">
    <source>
        <dbReference type="SAM" id="MobiDB-lite"/>
    </source>
</evidence>
<protein>
    <recommendedName>
        <fullName evidence="2">RNase H type-1 domain-containing protein</fullName>
    </recommendedName>
</protein>
<dbReference type="EMBL" id="JACTNZ010000009">
    <property type="protein sequence ID" value="KAG5532878.1"/>
    <property type="molecule type" value="Genomic_DNA"/>
</dbReference>
<evidence type="ECO:0000259" key="2">
    <source>
        <dbReference type="Pfam" id="PF13456"/>
    </source>
</evidence>
<organism evidence="3 4">
    <name type="scientific">Rhododendron griersonianum</name>
    <dbReference type="NCBI Taxonomy" id="479676"/>
    <lineage>
        <taxon>Eukaryota</taxon>
        <taxon>Viridiplantae</taxon>
        <taxon>Streptophyta</taxon>
        <taxon>Embryophyta</taxon>
        <taxon>Tracheophyta</taxon>
        <taxon>Spermatophyta</taxon>
        <taxon>Magnoliopsida</taxon>
        <taxon>eudicotyledons</taxon>
        <taxon>Gunneridae</taxon>
        <taxon>Pentapetalae</taxon>
        <taxon>asterids</taxon>
        <taxon>Ericales</taxon>
        <taxon>Ericaceae</taxon>
        <taxon>Ericoideae</taxon>
        <taxon>Rhodoreae</taxon>
        <taxon>Rhododendron</taxon>
    </lineage>
</organism>
<name>A0AAV6IX43_9ERIC</name>
<comment type="caution">
    <text evidence="3">The sequence shown here is derived from an EMBL/GenBank/DDBJ whole genome shotgun (WGS) entry which is preliminary data.</text>
</comment>
<feature type="region of interest" description="Disordered" evidence="1">
    <location>
        <begin position="78"/>
        <end position="108"/>
    </location>
</feature>
<sequence>MVMVTLLTKPCDETHKLSALLNDCRCLLQKLVVTEVMHSYREGNSCAYRLANLGFQMDVAFHLLEIVPTCSRPSQMARAAPSVIPSRGTSGPSILRGKANGASADLRS</sequence>